<dbReference type="SUPFAM" id="SSF52172">
    <property type="entry name" value="CheY-like"/>
    <property type="match status" value="1"/>
</dbReference>
<sequence>MNKINTAWIIDDDKILTYVLQRIMGTVDSFANIEIFPNGKEAINQLAVARKNPESLPDIILLDLNMPVMDGWQFLDEFEKINLDKKISLYIVSSSIDTHDHNKAKKYKTVADFLIKPIGKKQIEQMVESHQP</sequence>
<dbReference type="Proteomes" id="UP000293162">
    <property type="component" value="Unassembled WGS sequence"/>
</dbReference>
<comment type="caution">
    <text evidence="3">The sequence shown here is derived from an EMBL/GenBank/DDBJ whole genome shotgun (WGS) entry which is preliminary data.</text>
</comment>
<organism evidence="3 4">
    <name type="scientific">Emticicia agri</name>
    <dbReference type="NCBI Taxonomy" id="2492393"/>
    <lineage>
        <taxon>Bacteria</taxon>
        <taxon>Pseudomonadati</taxon>
        <taxon>Bacteroidota</taxon>
        <taxon>Cytophagia</taxon>
        <taxon>Cytophagales</taxon>
        <taxon>Leadbetterellaceae</taxon>
        <taxon>Emticicia</taxon>
    </lineage>
</organism>
<dbReference type="AlphaFoldDB" id="A0A4V1ZDH1"/>
<evidence type="ECO:0000256" key="1">
    <source>
        <dbReference type="PROSITE-ProRule" id="PRU00169"/>
    </source>
</evidence>
<protein>
    <submittedName>
        <fullName evidence="3">Response regulator</fullName>
    </submittedName>
</protein>
<dbReference type="SMART" id="SM00448">
    <property type="entry name" value="REC"/>
    <property type="match status" value="1"/>
</dbReference>
<dbReference type="Pfam" id="PF00072">
    <property type="entry name" value="Response_reg"/>
    <property type="match status" value="1"/>
</dbReference>
<evidence type="ECO:0000313" key="4">
    <source>
        <dbReference type="Proteomes" id="UP000293162"/>
    </source>
</evidence>
<reference evidence="3 4" key="1">
    <citation type="submission" date="2019-02" db="EMBL/GenBank/DDBJ databases">
        <title>Bacterial novel species Emticicia sp. 17J42-9 isolated from soil.</title>
        <authorList>
            <person name="Jung H.-Y."/>
        </authorList>
    </citation>
    <scope>NUCLEOTIDE SEQUENCE [LARGE SCALE GENOMIC DNA]</scope>
    <source>
        <strain evidence="3 4">17J42-9</strain>
    </source>
</reference>
<dbReference type="InterPro" id="IPR052893">
    <property type="entry name" value="TCS_response_regulator"/>
</dbReference>
<dbReference type="PANTHER" id="PTHR44520">
    <property type="entry name" value="RESPONSE REGULATOR RCP1-RELATED"/>
    <property type="match status" value="1"/>
</dbReference>
<dbReference type="OrthoDB" id="1524091at2"/>
<evidence type="ECO:0000259" key="2">
    <source>
        <dbReference type="PROSITE" id="PS50110"/>
    </source>
</evidence>
<keyword evidence="1" id="KW-0597">Phosphoprotein</keyword>
<feature type="domain" description="Response regulatory" evidence="2">
    <location>
        <begin position="6"/>
        <end position="131"/>
    </location>
</feature>
<dbReference type="CDD" id="cd00156">
    <property type="entry name" value="REC"/>
    <property type="match status" value="1"/>
</dbReference>
<keyword evidence="4" id="KW-1185">Reference proteome</keyword>
<dbReference type="InterPro" id="IPR001789">
    <property type="entry name" value="Sig_transdc_resp-reg_receiver"/>
</dbReference>
<dbReference type="RefSeq" id="WP_130020431.1">
    <property type="nucleotide sequence ID" value="NZ_SEWF01000009.1"/>
</dbReference>
<dbReference type="Gene3D" id="3.40.50.2300">
    <property type="match status" value="1"/>
</dbReference>
<gene>
    <name evidence="3" type="ORF">EWM59_07980</name>
</gene>
<accession>A0A4V1ZDH1</accession>
<dbReference type="PROSITE" id="PS50110">
    <property type="entry name" value="RESPONSE_REGULATORY"/>
    <property type="match status" value="1"/>
</dbReference>
<proteinExistence type="predicted"/>
<feature type="modified residue" description="4-aspartylphosphate" evidence="1">
    <location>
        <position position="63"/>
    </location>
</feature>
<evidence type="ECO:0000313" key="3">
    <source>
        <dbReference type="EMBL" id="RYU96140.1"/>
    </source>
</evidence>
<dbReference type="InterPro" id="IPR011006">
    <property type="entry name" value="CheY-like_superfamily"/>
</dbReference>
<dbReference type="GO" id="GO:0000160">
    <property type="term" value="P:phosphorelay signal transduction system"/>
    <property type="evidence" value="ECO:0007669"/>
    <property type="project" value="InterPro"/>
</dbReference>
<dbReference type="PANTHER" id="PTHR44520:SF2">
    <property type="entry name" value="RESPONSE REGULATOR RCP1"/>
    <property type="match status" value="1"/>
</dbReference>
<dbReference type="EMBL" id="SEWF01000009">
    <property type="protein sequence ID" value="RYU96140.1"/>
    <property type="molecule type" value="Genomic_DNA"/>
</dbReference>
<name>A0A4V1ZDH1_9BACT</name>